<sequence>MSDMMQRSEDVYGAPIPVRTDRFFAAQGAWYFSTREGSSIGPFEDKNEAKRGLEDFIEFMTLAEPKTLDQLHNALAS</sequence>
<evidence type="ECO:0000313" key="3">
    <source>
        <dbReference type="Proteomes" id="UP001069090"/>
    </source>
</evidence>
<dbReference type="RefSeq" id="WP_258331610.1">
    <property type="nucleotide sequence ID" value="NZ_JAPTGG010000007.1"/>
</dbReference>
<dbReference type="AlphaFoldDB" id="A0A9J6RL67"/>
<evidence type="ECO:0000259" key="1">
    <source>
        <dbReference type="Pfam" id="PF19837"/>
    </source>
</evidence>
<dbReference type="Proteomes" id="UP001069090">
    <property type="component" value="Unassembled WGS sequence"/>
</dbReference>
<evidence type="ECO:0000313" key="2">
    <source>
        <dbReference type="EMBL" id="MCZ0865462.1"/>
    </source>
</evidence>
<dbReference type="InterPro" id="IPR045630">
    <property type="entry name" value="DUF6316"/>
</dbReference>
<proteinExistence type="predicted"/>
<name>A0A9J6RL67_9GAMM</name>
<keyword evidence="3" id="KW-1185">Reference proteome</keyword>
<feature type="domain" description="DUF6316" evidence="1">
    <location>
        <begin position="17"/>
        <end position="61"/>
    </location>
</feature>
<accession>A0A9J6RL67</accession>
<organism evidence="2 3">
    <name type="scientific">Dasania phycosphaerae</name>
    <dbReference type="NCBI Taxonomy" id="2950436"/>
    <lineage>
        <taxon>Bacteria</taxon>
        <taxon>Pseudomonadati</taxon>
        <taxon>Pseudomonadota</taxon>
        <taxon>Gammaproteobacteria</taxon>
        <taxon>Cellvibrionales</taxon>
        <taxon>Spongiibacteraceae</taxon>
        <taxon>Dasania</taxon>
    </lineage>
</organism>
<reference evidence="2 3" key="1">
    <citation type="submission" date="2022-12" db="EMBL/GenBank/DDBJ databases">
        <title>Dasania phycosphaerae sp. nov., isolated from particulate material of the south coast of Korea.</title>
        <authorList>
            <person name="Jiang Y."/>
        </authorList>
    </citation>
    <scope>NUCLEOTIDE SEQUENCE [LARGE SCALE GENOMIC DNA]</scope>
    <source>
        <strain evidence="2 3">GY-19</strain>
    </source>
</reference>
<dbReference type="Pfam" id="PF19837">
    <property type="entry name" value="DUF6316"/>
    <property type="match status" value="1"/>
</dbReference>
<comment type="caution">
    <text evidence="2">The sequence shown here is derived from an EMBL/GenBank/DDBJ whole genome shotgun (WGS) entry which is preliminary data.</text>
</comment>
<protein>
    <submittedName>
        <fullName evidence="2">DUF6316 family protein</fullName>
    </submittedName>
</protein>
<dbReference type="EMBL" id="JAPTGG010000007">
    <property type="protein sequence ID" value="MCZ0865462.1"/>
    <property type="molecule type" value="Genomic_DNA"/>
</dbReference>
<gene>
    <name evidence="2" type="ORF">O0V09_09635</name>
</gene>